<dbReference type="AlphaFoldDB" id="A0A3Q7HYL0"/>
<proteinExistence type="predicted"/>
<dbReference type="EnsemblPlants" id="Solyc09g008180.1.1">
    <property type="protein sequence ID" value="Solyc09g008180.1.1.1"/>
    <property type="gene ID" value="Solyc09g008180.1"/>
</dbReference>
<dbReference type="Gramene" id="Solyc09g008180.1.1">
    <property type="protein sequence ID" value="Solyc09g008180.1.1.1"/>
    <property type="gene ID" value="Solyc09g008180.1"/>
</dbReference>
<evidence type="ECO:0000313" key="1">
    <source>
        <dbReference type="EnsemblPlants" id="Solyc09g008180.1.1.1"/>
    </source>
</evidence>
<dbReference type="Proteomes" id="UP000004994">
    <property type="component" value="Chromosome 9"/>
</dbReference>
<keyword evidence="2" id="KW-1185">Reference proteome</keyword>
<accession>A0A3Q7HYL0</accession>
<dbReference type="PaxDb" id="4081-Solyc09g008180.1.1"/>
<sequence>MKQLDFGLASVYVSFGPFARPPTSESKLAPYVEKLREECIFIAKDLIQSRIHLRLHYTFNMMYVKLYSRTQ</sequence>
<name>A0A3Q7HYL0_SOLLC</name>
<dbReference type="InParanoid" id="A0A3Q7HYL0"/>
<evidence type="ECO:0000313" key="2">
    <source>
        <dbReference type="Proteomes" id="UP000004994"/>
    </source>
</evidence>
<reference evidence="1" key="2">
    <citation type="submission" date="2019-01" db="UniProtKB">
        <authorList>
            <consortium name="EnsemblPlants"/>
        </authorList>
    </citation>
    <scope>IDENTIFICATION</scope>
    <source>
        <strain evidence="1">cv. Heinz 1706</strain>
    </source>
</reference>
<organism evidence="1">
    <name type="scientific">Solanum lycopersicum</name>
    <name type="common">Tomato</name>
    <name type="synonym">Lycopersicon esculentum</name>
    <dbReference type="NCBI Taxonomy" id="4081"/>
    <lineage>
        <taxon>Eukaryota</taxon>
        <taxon>Viridiplantae</taxon>
        <taxon>Streptophyta</taxon>
        <taxon>Embryophyta</taxon>
        <taxon>Tracheophyta</taxon>
        <taxon>Spermatophyta</taxon>
        <taxon>Magnoliopsida</taxon>
        <taxon>eudicotyledons</taxon>
        <taxon>Gunneridae</taxon>
        <taxon>Pentapetalae</taxon>
        <taxon>asterids</taxon>
        <taxon>lamiids</taxon>
        <taxon>Solanales</taxon>
        <taxon>Solanaceae</taxon>
        <taxon>Solanoideae</taxon>
        <taxon>Solaneae</taxon>
        <taxon>Solanum</taxon>
        <taxon>Solanum subgen. Lycopersicon</taxon>
    </lineage>
</organism>
<reference evidence="1" key="1">
    <citation type="journal article" date="2012" name="Nature">
        <title>The tomato genome sequence provides insights into fleshy fruit evolution.</title>
        <authorList>
            <consortium name="Tomato Genome Consortium"/>
        </authorList>
    </citation>
    <scope>NUCLEOTIDE SEQUENCE [LARGE SCALE GENOMIC DNA]</scope>
    <source>
        <strain evidence="1">cv. Heinz 1706</strain>
    </source>
</reference>
<protein>
    <submittedName>
        <fullName evidence="1">Uncharacterized protein</fullName>
    </submittedName>
</protein>